<organism evidence="1 2">
    <name type="scientific">Limnoglobus roseus</name>
    <dbReference type="NCBI Taxonomy" id="2598579"/>
    <lineage>
        <taxon>Bacteria</taxon>
        <taxon>Pseudomonadati</taxon>
        <taxon>Planctomycetota</taxon>
        <taxon>Planctomycetia</taxon>
        <taxon>Gemmatales</taxon>
        <taxon>Gemmataceae</taxon>
        <taxon>Limnoglobus</taxon>
    </lineage>
</organism>
<gene>
    <name evidence="1" type="ORF">PX52LOC_06000</name>
</gene>
<dbReference type="KEGG" id="lrs:PX52LOC_06000"/>
<dbReference type="AlphaFoldDB" id="A0A5C1AJA4"/>
<sequence length="178" mass="20212">MKRDNHYEVAFEAYLRSHGVGFIAVDEANRSMLGDADVKSLDFIIVGPNDAKLVVDVKGRKFPGGSAERPIMTWQNWTTLEDIDGLERWAKVLGPDYRGVLAFAYEIQPPFVLPNDTRDLFAFRGQTFLMRAVEVSAYREHMRRRSPKWGTVGLPVAAFRKIIRPFIEFLAPAPVLQS</sequence>
<dbReference type="InterPro" id="IPR049797">
    <property type="entry name" value="HYExAFE"/>
</dbReference>
<dbReference type="NCBIfam" id="NF038001">
    <property type="entry name" value="HYExAFE"/>
    <property type="match status" value="1"/>
</dbReference>
<proteinExistence type="predicted"/>
<evidence type="ECO:0000313" key="2">
    <source>
        <dbReference type="Proteomes" id="UP000324974"/>
    </source>
</evidence>
<evidence type="ECO:0000313" key="1">
    <source>
        <dbReference type="EMBL" id="QEL18950.1"/>
    </source>
</evidence>
<accession>A0A5C1AJA4</accession>
<dbReference type="RefSeq" id="WP_149113396.1">
    <property type="nucleotide sequence ID" value="NZ_CP042425.1"/>
</dbReference>
<dbReference type="EMBL" id="CP042425">
    <property type="protein sequence ID" value="QEL18950.1"/>
    <property type="molecule type" value="Genomic_DNA"/>
</dbReference>
<name>A0A5C1AJA4_9BACT</name>
<reference evidence="2" key="1">
    <citation type="submission" date="2019-08" db="EMBL/GenBank/DDBJ databases">
        <title>Limnoglobus roseus gen. nov., sp. nov., a novel freshwater planctomycete with a giant genome from the family Gemmataceae.</title>
        <authorList>
            <person name="Kulichevskaya I.S."/>
            <person name="Naumoff D.G."/>
            <person name="Miroshnikov K."/>
            <person name="Ivanova A."/>
            <person name="Philippov D.A."/>
            <person name="Hakobyan A."/>
            <person name="Rijpstra I.C."/>
            <person name="Sinninghe Damste J.S."/>
            <person name="Liesack W."/>
            <person name="Dedysh S.N."/>
        </authorList>
    </citation>
    <scope>NUCLEOTIDE SEQUENCE [LARGE SCALE GENOMIC DNA]</scope>
    <source>
        <strain evidence="2">PX52</strain>
    </source>
</reference>
<dbReference type="OrthoDB" id="272676at2"/>
<protein>
    <submittedName>
        <fullName evidence="1">Uncharacterized protein</fullName>
    </submittedName>
</protein>
<dbReference type="Proteomes" id="UP000324974">
    <property type="component" value="Chromosome"/>
</dbReference>
<keyword evidence="2" id="KW-1185">Reference proteome</keyword>